<dbReference type="HOGENOM" id="CLU_423406_0_0_1"/>
<organism evidence="1 2">
    <name type="scientific">Phlebiopsis gigantea (strain 11061_1 CR5-6)</name>
    <name type="common">White-rot fungus</name>
    <name type="synonym">Peniophora gigantea</name>
    <dbReference type="NCBI Taxonomy" id="745531"/>
    <lineage>
        <taxon>Eukaryota</taxon>
        <taxon>Fungi</taxon>
        <taxon>Dikarya</taxon>
        <taxon>Basidiomycota</taxon>
        <taxon>Agaricomycotina</taxon>
        <taxon>Agaricomycetes</taxon>
        <taxon>Polyporales</taxon>
        <taxon>Phanerochaetaceae</taxon>
        <taxon>Phlebiopsis</taxon>
    </lineage>
</organism>
<dbReference type="Proteomes" id="UP000053257">
    <property type="component" value="Unassembled WGS sequence"/>
</dbReference>
<evidence type="ECO:0000313" key="1">
    <source>
        <dbReference type="EMBL" id="KIP01113.1"/>
    </source>
</evidence>
<sequence>MTSHLNSMNRQLRLKLVLSRPDLFFSHSLFADFQEFTCWGERWIVLKGITLRVPVVAAGTRYERPNNAPRPLRDPFERFWDGPRWYEKERRWYPYIPDVHVVRQQADGKVLPWMFVDYTEEQSLGPTDNPAEERLSHATLSLIWEHFAQAVDLLYLLEGAAGFNCDDLGTEYNMIWLTLLKGWANIRRSMEEASSRMLELIGAIAFVLRNSEGRVRDAMVDAYGDRLLEWRVFDGPRLGTLLDIRDLNDPDFPLTRLLEHAVPVYYPWDERYRPDLSLPLRLREIKDIDESEFVQEVSRLHRSMSPVVDSVALLDHLDAPSLLDRLNERDGSLPARRARLVADCRECVSALAGWYLRYHTPPVLTLTAYHWSEERVISTARWFLPTEVEIKLRYHVMLYHTDDVGELLTEAFQRGMRFTLAYPESFLGGLKNGEDDVFPVPAYLAPQFEDPALPWYGNSPATGWAQYVHAARELLQRPHAVAFLMRGGILWRLALEFGPDDLQTRVRRGPSSTLVRHARGSMVNEGWYADDVTACEIRALLGHTSAPNQPETRSWWPGHESFVDMNFDVGEWTGAHEDWFVRRLARAHAGRARPLHRYQWNGQLLQVQPQLAQNWTLPERGTLERLRMGLELMLNRWNGVHLGVWRP</sequence>
<proteinExistence type="predicted"/>
<name>A0A0C3P8Y4_PHLG1</name>
<protein>
    <submittedName>
        <fullName evidence="1">Uncharacterized protein</fullName>
    </submittedName>
</protein>
<dbReference type="OrthoDB" id="2658589at2759"/>
<accession>A0A0C3P8Y4</accession>
<reference evidence="1 2" key="1">
    <citation type="journal article" date="2014" name="PLoS Genet.">
        <title>Analysis of the Phlebiopsis gigantea genome, transcriptome and secretome provides insight into its pioneer colonization strategies of wood.</title>
        <authorList>
            <person name="Hori C."/>
            <person name="Ishida T."/>
            <person name="Igarashi K."/>
            <person name="Samejima M."/>
            <person name="Suzuki H."/>
            <person name="Master E."/>
            <person name="Ferreira P."/>
            <person name="Ruiz-Duenas F.J."/>
            <person name="Held B."/>
            <person name="Canessa P."/>
            <person name="Larrondo L.F."/>
            <person name="Schmoll M."/>
            <person name="Druzhinina I.S."/>
            <person name="Kubicek C.P."/>
            <person name="Gaskell J.A."/>
            <person name="Kersten P."/>
            <person name="St John F."/>
            <person name="Glasner J."/>
            <person name="Sabat G."/>
            <person name="Splinter BonDurant S."/>
            <person name="Syed K."/>
            <person name="Yadav J."/>
            <person name="Mgbeahuruike A.C."/>
            <person name="Kovalchuk A."/>
            <person name="Asiegbu F.O."/>
            <person name="Lackner G."/>
            <person name="Hoffmeister D."/>
            <person name="Rencoret J."/>
            <person name="Gutierrez A."/>
            <person name="Sun H."/>
            <person name="Lindquist E."/>
            <person name="Barry K."/>
            <person name="Riley R."/>
            <person name="Grigoriev I.V."/>
            <person name="Henrissat B."/>
            <person name="Kues U."/>
            <person name="Berka R.M."/>
            <person name="Martinez A.T."/>
            <person name="Covert S.F."/>
            <person name="Blanchette R.A."/>
            <person name="Cullen D."/>
        </authorList>
    </citation>
    <scope>NUCLEOTIDE SEQUENCE [LARGE SCALE GENOMIC DNA]</scope>
    <source>
        <strain evidence="1 2">11061_1 CR5-6</strain>
    </source>
</reference>
<evidence type="ECO:0000313" key="2">
    <source>
        <dbReference type="Proteomes" id="UP000053257"/>
    </source>
</evidence>
<dbReference type="EMBL" id="KN840926">
    <property type="protein sequence ID" value="KIP01113.1"/>
    <property type="molecule type" value="Genomic_DNA"/>
</dbReference>
<keyword evidence="2" id="KW-1185">Reference proteome</keyword>
<dbReference type="AlphaFoldDB" id="A0A0C3P8Y4"/>
<gene>
    <name evidence="1" type="ORF">PHLGIDRAFT_393026</name>
</gene>